<feature type="compositionally biased region" description="Acidic residues" evidence="1">
    <location>
        <begin position="185"/>
        <end position="213"/>
    </location>
</feature>
<feature type="compositionally biased region" description="Acidic residues" evidence="1">
    <location>
        <begin position="155"/>
        <end position="166"/>
    </location>
</feature>
<reference evidence="2 3" key="1">
    <citation type="submission" date="2019-03" db="EMBL/GenBank/DDBJ databases">
        <title>Single cell metagenomics reveals metabolic interactions within the superorganism composed of flagellate Streblomastix strix and complex community of Bacteroidetes bacteria on its surface.</title>
        <authorList>
            <person name="Treitli S.C."/>
            <person name="Kolisko M."/>
            <person name="Husnik F."/>
            <person name="Keeling P."/>
            <person name="Hampl V."/>
        </authorList>
    </citation>
    <scope>NUCLEOTIDE SEQUENCE [LARGE SCALE GENOMIC DNA]</scope>
    <source>
        <strain evidence="2">ST1C</strain>
    </source>
</reference>
<evidence type="ECO:0000256" key="1">
    <source>
        <dbReference type="SAM" id="MobiDB-lite"/>
    </source>
</evidence>
<protein>
    <submittedName>
        <fullName evidence="2">Uncharacterized protein</fullName>
    </submittedName>
</protein>
<evidence type="ECO:0000313" key="2">
    <source>
        <dbReference type="EMBL" id="KAA6365289.1"/>
    </source>
</evidence>
<comment type="caution">
    <text evidence="2">The sequence shown here is derived from an EMBL/GenBank/DDBJ whole genome shotgun (WGS) entry which is preliminary data.</text>
</comment>
<feature type="region of interest" description="Disordered" evidence="1">
    <location>
        <begin position="90"/>
        <end position="120"/>
    </location>
</feature>
<sequence length="242" mass="28054">SSPNQLKPTAQFPLPLVSAGYAVSGESFFNPLQLTSYSVGQPGLFPLQSLSDIKTGMRLVRIIKKKGKQEVKWVRENVIDDNEQLNEDEKDWISVEDNDNDNDTNINNKDIDVGKINGKKNNYGRELRKGEYIKDFRKKVMSQDKDIKNQNDQQNIEEEDNEEESQSESGSGSESSEMSNKHDFDDEEEFEDQFDENEDEEDVFEFEEIESCEIEQKENKEENKQNFFTDNCIIFCTSEDIR</sequence>
<feature type="compositionally biased region" description="Basic and acidic residues" evidence="1">
    <location>
        <begin position="214"/>
        <end position="223"/>
    </location>
</feature>
<proteinExistence type="predicted"/>
<accession>A0A5J4U4L4</accession>
<feature type="compositionally biased region" description="Low complexity" evidence="1">
    <location>
        <begin position="167"/>
        <end position="178"/>
    </location>
</feature>
<feature type="region of interest" description="Disordered" evidence="1">
    <location>
        <begin position="142"/>
        <end position="223"/>
    </location>
</feature>
<feature type="compositionally biased region" description="Acidic residues" evidence="1">
    <location>
        <begin position="90"/>
        <end position="102"/>
    </location>
</feature>
<dbReference type="Proteomes" id="UP000324800">
    <property type="component" value="Unassembled WGS sequence"/>
</dbReference>
<dbReference type="EMBL" id="SNRW01020619">
    <property type="protein sequence ID" value="KAA6365289.1"/>
    <property type="molecule type" value="Genomic_DNA"/>
</dbReference>
<dbReference type="AlphaFoldDB" id="A0A5J4U4L4"/>
<gene>
    <name evidence="2" type="ORF">EZS28_039185</name>
</gene>
<name>A0A5J4U4L4_9EUKA</name>
<evidence type="ECO:0000313" key="3">
    <source>
        <dbReference type="Proteomes" id="UP000324800"/>
    </source>
</evidence>
<organism evidence="2 3">
    <name type="scientific">Streblomastix strix</name>
    <dbReference type="NCBI Taxonomy" id="222440"/>
    <lineage>
        <taxon>Eukaryota</taxon>
        <taxon>Metamonada</taxon>
        <taxon>Preaxostyla</taxon>
        <taxon>Oxymonadida</taxon>
        <taxon>Streblomastigidae</taxon>
        <taxon>Streblomastix</taxon>
    </lineage>
</organism>
<feature type="non-terminal residue" evidence="2">
    <location>
        <position position="1"/>
    </location>
</feature>